<evidence type="ECO:0000313" key="3">
    <source>
        <dbReference type="Proteomes" id="UP000660885"/>
    </source>
</evidence>
<dbReference type="Pfam" id="PF05193">
    <property type="entry name" value="Peptidase_M16_C"/>
    <property type="match status" value="1"/>
</dbReference>
<dbReference type="EMBL" id="JAETWB010000002">
    <property type="protein sequence ID" value="MBL6077878.1"/>
    <property type="molecule type" value="Genomic_DNA"/>
</dbReference>
<protein>
    <submittedName>
        <fullName evidence="2">Insulinase family protein</fullName>
    </submittedName>
</protein>
<organism evidence="2 3">
    <name type="scientific">Belnapia arida</name>
    <dbReference type="NCBI Taxonomy" id="2804533"/>
    <lineage>
        <taxon>Bacteria</taxon>
        <taxon>Pseudomonadati</taxon>
        <taxon>Pseudomonadota</taxon>
        <taxon>Alphaproteobacteria</taxon>
        <taxon>Acetobacterales</taxon>
        <taxon>Roseomonadaceae</taxon>
        <taxon>Belnapia</taxon>
    </lineage>
</organism>
<sequence>MTAASDRDVNPPRNEQGFSLPIQVVEADGISAWLVEDQSVPVVSITWSWAGGAALDPAGQEGTAALAAALLTEGAGSLRAVEFGDALRDQAISLNFSADRDSFEGGFRALSTALPEAVRLARLAMQEPRLDADAVERVRARSIAAARRALETPRGQAVRAFWAQAFPGHSAGRPSGGTAESLAGLPAEALRAALARQVHREGLLVTASGAITPAALQALLPALFSGLPAGAPQPMVPLPAFRAFGQQVLAVASPQSAVIFGQDGLASSDPDWEAAQVVLRILAGGGFSSRLMQSVREQRGLSYGIGAGLDLLFRHGVVIGSVATENARVAETLAVTREEWARMAAEGPTETELADAVAFLTGSMPLQFTDSRRVAETLLMLRQNGRSTDWLAGRPARLRALTQERLAKVAARVLAPDGLSVVVAGQPAGL</sequence>
<dbReference type="InterPro" id="IPR007863">
    <property type="entry name" value="Peptidase_M16_C"/>
</dbReference>
<dbReference type="InterPro" id="IPR050361">
    <property type="entry name" value="MPP/UQCRC_Complex"/>
</dbReference>
<dbReference type="PANTHER" id="PTHR11851">
    <property type="entry name" value="METALLOPROTEASE"/>
    <property type="match status" value="1"/>
</dbReference>
<gene>
    <name evidence="2" type="ORF">JMJ56_07670</name>
</gene>
<feature type="domain" description="Peptidase M16 C-terminal" evidence="1">
    <location>
        <begin position="187"/>
        <end position="358"/>
    </location>
</feature>
<dbReference type="Gene3D" id="3.30.830.10">
    <property type="entry name" value="Metalloenzyme, LuxS/M16 peptidase-like"/>
    <property type="match status" value="2"/>
</dbReference>
<proteinExistence type="predicted"/>
<name>A0ABS1TZM3_9PROT</name>
<evidence type="ECO:0000313" key="2">
    <source>
        <dbReference type="EMBL" id="MBL6077878.1"/>
    </source>
</evidence>
<dbReference type="InterPro" id="IPR011249">
    <property type="entry name" value="Metalloenz_LuxS/M16"/>
</dbReference>
<keyword evidence="3" id="KW-1185">Reference proteome</keyword>
<accession>A0ABS1TZM3</accession>
<comment type="caution">
    <text evidence="2">The sequence shown here is derived from an EMBL/GenBank/DDBJ whole genome shotgun (WGS) entry which is preliminary data.</text>
</comment>
<dbReference type="Proteomes" id="UP000660885">
    <property type="component" value="Unassembled WGS sequence"/>
</dbReference>
<evidence type="ECO:0000259" key="1">
    <source>
        <dbReference type="Pfam" id="PF05193"/>
    </source>
</evidence>
<reference evidence="2 3" key="1">
    <citation type="submission" date="2021-01" db="EMBL/GenBank/DDBJ databases">
        <title>Belnapia mucosa sp. nov. and Belnapia arida sp. nov., isolated from the Tabernas Desert (Almeria, Spain).</title>
        <authorList>
            <person name="Molina-Menor E."/>
            <person name="Vidal-Verdu A."/>
            <person name="Calonge A."/>
            <person name="Satari L."/>
            <person name="Pereto J."/>
            <person name="Porcar M."/>
        </authorList>
    </citation>
    <scope>NUCLEOTIDE SEQUENCE [LARGE SCALE GENOMIC DNA]</scope>
    <source>
        <strain evidence="2 3">T18</strain>
    </source>
</reference>
<dbReference type="PANTHER" id="PTHR11851:SF224">
    <property type="entry name" value="PROCESSING PROTEASE"/>
    <property type="match status" value="1"/>
</dbReference>
<dbReference type="RefSeq" id="WP_202831038.1">
    <property type="nucleotide sequence ID" value="NZ_JAETWB010000002.1"/>
</dbReference>
<dbReference type="SUPFAM" id="SSF63411">
    <property type="entry name" value="LuxS/MPP-like metallohydrolase"/>
    <property type="match status" value="2"/>
</dbReference>